<dbReference type="AlphaFoldDB" id="A0A1H6C3Z0"/>
<keyword evidence="2" id="KW-1185">Reference proteome</keyword>
<sequence length="461" mass="49584">MRLRASQPRGRALQADRTVWEIGVAQRVVTPSLGSQMAGFDARKGVAESVHDDLHARALALTAGDRTALLVSVEVIAVSAAFSAAVRQRVREATGVPESHIVLSATHTHCGPVTLNHFFNQGQALDDGYLAKLADGVVEAAVAAYGERRARTLRVGLAPAEGIAKNRRTADELPIDPFAGVLLVEELDGRTVAIAVNYACHTTCLGPDTLSLTQDFPFYTLEKLRAELGSDVMAMFFNGAEGDLSIGHKSDLSAVGVVDSFRTFATAKTLGERLADAVLEVLPTCAAELAEIAVIRREVALPLKSYAPLAAMTERKIETKAAIDVDAPLLEQVKSKQQYLFARIEEYYARLYEESVAAEPKALAVEMIALRLGSTVFVSLPGEVFVRISLAIRERSPFARTLFLGLANDYIGYVPDEQANATIGYEVVAARVTTAASEVMEQAAVEMLEGLSEAKQRENAA</sequence>
<name>A0A1H6C3Z0_9BACT</name>
<dbReference type="Proteomes" id="UP000236728">
    <property type="component" value="Unassembled WGS sequence"/>
</dbReference>
<reference evidence="1 2" key="1">
    <citation type="submission" date="2016-10" db="EMBL/GenBank/DDBJ databases">
        <authorList>
            <person name="de Groot N.N."/>
        </authorList>
    </citation>
    <scope>NUCLEOTIDE SEQUENCE [LARGE SCALE GENOMIC DNA]</scope>
    <source>
        <strain evidence="1 2">DSM 22489</strain>
    </source>
</reference>
<proteinExistence type="predicted"/>
<evidence type="ECO:0000313" key="1">
    <source>
        <dbReference type="EMBL" id="SEG67345.1"/>
    </source>
</evidence>
<protein>
    <submittedName>
        <fullName evidence="1">Neutral/alkaline non-lysosomal ceramidase, N-terminal</fullName>
    </submittedName>
</protein>
<evidence type="ECO:0000313" key="2">
    <source>
        <dbReference type="Proteomes" id="UP000236728"/>
    </source>
</evidence>
<accession>A0A1H6C3Z0</accession>
<gene>
    <name evidence="1" type="ORF">SAMN05421819_4216</name>
</gene>
<organism evidence="1 2">
    <name type="scientific">Bryocella elongata</name>
    <dbReference type="NCBI Taxonomy" id="863522"/>
    <lineage>
        <taxon>Bacteria</taxon>
        <taxon>Pseudomonadati</taxon>
        <taxon>Acidobacteriota</taxon>
        <taxon>Terriglobia</taxon>
        <taxon>Terriglobales</taxon>
        <taxon>Acidobacteriaceae</taxon>
        <taxon>Bryocella</taxon>
    </lineage>
</organism>
<dbReference type="EMBL" id="FNVA01000008">
    <property type="protein sequence ID" value="SEG67345.1"/>
    <property type="molecule type" value="Genomic_DNA"/>
</dbReference>